<dbReference type="Gene3D" id="3.80.10.10">
    <property type="entry name" value="Ribonuclease Inhibitor"/>
    <property type="match status" value="1"/>
</dbReference>
<comment type="caution">
    <text evidence="2">The sequence shown here is derived from an EMBL/GenBank/DDBJ whole genome shotgun (WGS) entry which is preliminary data.</text>
</comment>
<proteinExistence type="predicted"/>
<keyword evidence="1" id="KW-0732">Signal</keyword>
<name>A0AAP0MSZ3_9ROSI</name>
<accession>A0AAP0MSZ3</accession>
<evidence type="ECO:0000313" key="3">
    <source>
        <dbReference type="Proteomes" id="UP001428341"/>
    </source>
</evidence>
<evidence type="ECO:0008006" key="4">
    <source>
        <dbReference type="Google" id="ProtNLM"/>
    </source>
</evidence>
<dbReference type="EMBL" id="JBCGBO010000002">
    <property type="protein sequence ID" value="KAK9220984.1"/>
    <property type="molecule type" value="Genomic_DNA"/>
</dbReference>
<feature type="signal peptide" evidence="1">
    <location>
        <begin position="1"/>
        <end position="25"/>
    </location>
</feature>
<protein>
    <recommendedName>
        <fullName evidence="4">Leucine-rich repeat-containing N-terminal plant-type domain-containing protein</fullName>
    </recommendedName>
</protein>
<evidence type="ECO:0000256" key="1">
    <source>
        <dbReference type="SAM" id="SignalP"/>
    </source>
</evidence>
<dbReference type="InterPro" id="IPR032675">
    <property type="entry name" value="LRR_dom_sf"/>
</dbReference>
<organism evidence="2 3">
    <name type="scientific">Citrus x changshan-huyou</name>
    <dbReference type="NCBI Taxonomy" id="2935761"/>
    <lineage>
        <taxon>Eukaryota</taxon>
        <taxon>Viridiplantae</taxon>
        <taxon>Streptophyta</taxon>
        <taxon>Embryophyta</taxon>
        <taxon>Tracheophyta</taxon>
        <taxon>Spermatophyta</taxon>
        <taxon>Magnoliopsida</taxon>
        <taxon>eudicotyledons</taxon>
        <taxon>Gunneridae</taxon>
        <taxon>Pentapetalae</taxon>
        <taxon>rosids</taxon>
        <taxon>malvids</taxon>
        <taxon>Sapindales</taxon>
        <taxon>Rutaceae</taxon>
        <taxon>Aurantioideae</taxon>
        <taxon>Citrus</taxon>
    </lineage>
</organism>
<evidence type="ECO:0000313" key="2">
    <source>
        <dbReference type="EMBL" id="KAK9220984.1"/>
    </source>
</evidence>
<dbReference type="AlphaFoldDB" id="A0AAP0MSZ3"/>
<sequence length="90" mass="9815">MDPASSIFRLAALVWVAIFTCDNVAVRTGTIVTASALSPIQLETKALLNTGWWNSSFWTANYSSDHCEWIGIACNSAGSIIQLHLSRDDI</sequence>
<gene>
    <name evidence="2" type="ORF">WN944_009408</name>
</gene>
<keyword evidence="3" id="KW-1185">Reference proteome</keyword>
<feature type="chain" id="PRO_5042975812" description="Leucine-rich repeat-containing N-terminal plant-type domain-containing protein" evidence="1">
    <location>
        <begin position="26"/>
        <end position="90"/>
    </location>
</feature>
<reference evidence="2 3" key="1">
    <citation type="submission" date="2024-05" db="EMBL/GenBank/DDBJ databases">
        <title>Haplotype-resolved chromosome-level genome assembly of Huyou (Citrus changshanensis).</title>
        <authorList>
            <person name="Miao C."/>
            <person name="Chen W."/>
            <person name="Wu Y."/>
            <person name="Wang L."/>
            <person name="Zhao S."/>
            <person name="Grierson D."/>
            <person name="Xu C."/>
            <person name="Chen K."/>
        </authorList>
    </citation>
    <scope>NUCLEOTIDE SEQUENCE [LARGE SCALE GENOMIC DNA]</scope>
    <source>
        <strain evidence="2">01-14</strain>
        <tissue evidence="2">Leaf</tissue>
    </source>
</reference>
<dbReference type="Proteomes" id="UP001428341">
    <property type="component" value="Unassembled WGS sequence"/>
</dbReference>